<name>A0A5J5BYJ1_9ASTE</name>
<proteinExistence type="predicted"/>
<dbReference type="EMBL" id="CM018032">
    <property type="protein sequence ID" value="KAA8547010.1"/>
    <property type="molecule type" value="Genomic_DNA"/>
</dbReference>
<organism evidence="1 2">
    <name type="scientific">Nyssa sinensis</name>
    <dbReference type="NCBI Taxonomy" id="561372"/>
    <lineage>
        <taxon>Eukaryota</taxon>
        <taxon>Viridiplantae</taxon>
        <taxon>Streptophyta</taxon>
        <taxon>Embryophyta</taxon>
        <taxon>Tracheophyta</taxon>
        <taxon>Spermatophyta</taxon>
        <taxon>Magnoliopsida</taxon>
        <taxon>eudicotyledons</taxon>
        <taxon>Gunneridae</taxon>
        <taxon>Pentapetalae</taxon>
        <taxon>asterids</taxon>
        <taxon>Cornales</taxon>
        <taxon>Nyssaceae</taxon>
        <taxon>Nyssa</taxon>
    </lineage>
</organism>
<gene>
    <name evidence="1" type="ORF">F0562_003439</name>
</gene>
<protein>
    <submittedName>
        <fullName evidence="1">Uncharacterized protein</fullName>
    </submittedName>
</protein>
<keyword evidence="2" id="KW-1185">Reference proteome</keyword>
<evidence type="ECO:0000313" key="1">
    <source>
        <dbReference type="EMBL" id="KAA8547010.1"/>
    </source>
</evidence>
<dbReference type="AlphaFoldDB" id="A0A5J5BYJ1"/>
<evidence type="ECO:0000313" key="2">
    <source>
        <dbReference type="Proteomes" id="UP000325577"/>
    </source>
</evidence>
<dbReference type="PROSITE" id="PS51257">
    <property type="entry name" value="PROKAR_LIPOPROTEIN"/>
    <property type="match status" value="1"/>
</dbReference>
<reference evidence="1 2" key="1">
    <citation type="submission" date="2019-09" db="EMBL/GenBank/DDBJ databases">
        <title>A chromosome-level genome assembly of the Chinese tupelo Nyssa sinensis.</title>
        <authorList>
            <person name="Yang X."/>
            <person name="Kang M."/>
            <person name="Yang Y."/>
            <person name="Xiong H."/>
            <person name="Wang M."/>
            <person name="Zhang Z."/>
            <person name="Wang Z."/>
            <person name="Wu H."/>
            <person name="Ma T."/>
            <person name="Liu J."/>
            <person name="Xi Z."/>
        </authorList>
    </citation>
    <scope>NUCLEOTIDE SEQUENCE [LARGE SCALE GENOMIC DNA]</scope>
    <source>
        <strain evidence="1">J267</strain>
        <tissue evidence="1">Leaf</tissue>
    </source>
</reference>
<dbReference type="Proteomes" id="UP000325577">
    <property type="component" value="Linkage Group LG1"/>
</dbReference>
<sequence length="77" mass="8576">MEVQRNERRYISYVYVYTLSACWCSSVMVQQSFNSSHGSVIAEGAATKAAEAALRQQEDDQAECSCIGRIVVRVPNL</sequence>
<accession>A0A5J5BYJ1</accession>